<dbReference type="EMBL" id="CP029803">
    <property type="protein sequence ID" value="AWT59724.1"/>
    <property type="molecule type" value="Genomic_DNA"/>
</dbReference>
<sequence length="135" mass="14996">MPQTTDRTNFKLPIFVVHTSNGESVISSGRISYKYLLDGIFFQEVRILKGSLHKPPHNAVPDNLGPLTHIHTVLSGGFTIYFGPDDASQHFGLNDVVAFINFNGRGHSSRVDGAGCTRLFQTRRGLINLEKLEKM</sequence>
<name>A0A2Z4AHJ9_9BACT</name>
<evidence type="ECO:0000313" key="1">
    <source>
        <dbReference type="EMBL" id="AWT59724.1"/>
    </source>
</evidence>
<protein>
    <submittedName>
        <fullName evidence="1">Uncharacterized protein</fullName>
    </submittedName>
</protein>
<dbReference type="KEGG" id="mtar:DF168_00918"/>
<accession>A0A2Z4AHJ9</accession>
<reference evidence="1 2" key="1">
    <citation type="submission" date="2018-06" db="EMBL/GenBank/DDBJ databases">
        <title>Draft Genome Sequence of a Novel Marine Bacterium Related to the Verrucomicrobia.</title>
        <authorList>
            <person name="Vosseberg J."/>
            <person name="Martijn J."/>
            <person name="Ettema T.J.G."/>
        </authorList>
    </citation>
    <scope>NUCLEOTIDE SEQUENCE [LARGE SCALE GENOMIC DNA]</scope>
    <source>
        <strain evidence="1">TARA_B100001123</strain>
    </source>
</reference>
<proteinExistence type="predicted"/>
<dbReference type="Proteomes" id="UP000247465">
    <property type="component" value="Chromosome"/>
</dbReference>
<evidence type="ECO:0000313" key="2">
    <source>
        <dbReference type="Proteomes" id="UP000247465"/>
    </source>
</evidence>
<gene>
    <name evidence="1" type="ORF">DF168_00918</name>
</gene>
<dbReference type="AlphaFoldDB" id="A0A2Z4AHJ9"/>
<organism evidence="1 2">
    <name type="scientific">Candidatus Moanibacter tarae</name>
    <dbReference type="NCBI Taxonomy" id="2200854"/>
    <lineage>
        <taxon>Bacteria</taxon>
        <taxon>Pseudomonadati</taxon>
        <taxon>Verrucomicrobiota</taxon>
        <taxon>Opitutia</taxon>
        <taxon>Puniceicoccales</taxon>
        <taxon>Puniceicoccales incertae sedis</taxon>
        <taxon>Candidatus Moanibacter</taxon>
    </lineage>
</organism>